<comment type="caution">
    <text evidence="1">The sequence shown here is derived from an EMBL/GenBank/DDBJ whole genome shotgun (WGS) entry which is preliminary data.</text>
</comment>
<evidence type="ECO:0000313" key="2">
    <source>
        <dbReference type="Proteomes" id="UP000053480"/>
    </source>
</evidence>
<reference evidence="1" key="1">
    <citation type="submission" date="2024-07" db="EMBL/GenBank/DDBJ databases">
        <title>Metagenome and Metagenome-Assembled Genomes of Archaea from a hot spring from the geothermal field of Los Azufres, Mexico.</title>
        <authorList>
            <person name="Marin-Paredes R."/>
            <person name="Martinez-Romero E."/>
            <person name="Servin-Garciduenas L.E."/>
        </authorList>
    </citation>
    <scope>NUCLEOTIDE SEQUENCE</scope>
    <source>
        <strain evidence="1">AZ1-454</strain>
    </source>
</reference>
<evidence type="ECO:0000313" key="1">
    <source>
        <dbReference type="EMBL" id="MEW9491599.1"/>
    </source>
</evidence>
<gene>
    <name evidence="1" type="primary">gatC</name>
    <name evidence="1" type="ORF">TQ35_0005275</name>
</gene>
<sequence>MSDLVDKLQRLSLIDLKEEEKERIGRDVQKILQFFNKINELDLSNVEPLFHPISQGKLRKDVAQSSLTQGEALSNVKRKENGFIVGPSTYGD</sequence>
<accession>A0ACC6TP81</accession>
<organism evidence="1 2">
    <name type="scientific">Candidatus Aramenus sulfurataquae</name>
    <dbReference type="NCBI Taxonomy" id="1326980"/>
    <lineage>
        <taxon>Archaea</taxon>
        <taxon>Thermoproteota</taxon>
        <taxon>Thermoprotei</taxon>
        <taxon>Sulfolobales</taxon>
        <taxon>Sulfolobaceae</taxon>
        <taxon>Candidatus Aramenus</taxon>
    </lineage>
</organism>
<name>A0ACC6TP81_9CREN</name>
<protein>
    <submittedName>
        <fullName evidence="1">Asp-tRNA(Asn) amidotransferase subunit GatC</fullName>
    </submittedName>
</protein>
<dbReference type="Proteomes" id="UP000053480">
    <property type="component" value="Unassembled WGS sequence"/>
</dbReference>
<dbReference type="EMBL" id="JZWS03000005">
    <property type="protein sequence ID" value="MEW9491599.1"/>
    <property type="molecule type" value="Genomic_DNA"/>
</dbReference>
<proteinExistence type="predicted"/>